<proteinExistence type="predicted"/>
<sequence>MSDLCANINALLSLHAAVTTQLQSDHHPSADEADALLRLKNSGILVPKKLPRAKKGETQSKAKKAKTGTSETDKDPTSQRSEKELDEIADQRIDHILPEKLPDPITPQELIELLLRKHVVTTLGAQDDFLRDLLCGFASPEEGWASFLTNSGLHSDQKVTTETVTTAAAAKVPGQVIPLIDSESNILSLIKTNSATSYANERILLCEMVVTQQAWMKLENPAKAIHNRDLFVAQNPKLFNADQTPENKREMANTTHKDVLDQFLRQEQTPLVLARNRVSNLAQVFGLAAIIHPAASFHLFSQKAVTLTRVCKRLHLALLQRPELRREIQARADMNLNVLREFVAGMVVAEQKDSVRKYFTDLTTRVPLYNY</sequence>
<dbReference type="EMBL" id="JARKIB010000063">
    <property type="protein sequence ID" value="KAJ7751065.1"/>
    <property type="molecule type" value="Genomic_DNA"/>
</dbReference>
<dbReference type="Proteomes" id="UP001215598">
    <property type="component" value="Unassembled WGS sequence"/>
</dbReference>
<dbReference type="AlphaFoldDB" id="A0AAD7IY00"/>
<comment type="caution">
    <text evidence="2">The sequence shown here is derived from an EMBL/GenBank/DDBJ whole genome shotgun (WGS) entry which is preliminary data.</text>
</comment>
<feature type="region of interest" description="Disordered" evidence="1">
    <location>
        <begin position="48"/>
        <end position="84"/>
    </location>
</feature>
<evidence type="ECO:0000313" key="2">
    <source>
        <dbReference type="EMBL" id="KAJ7751065.1"/>
    </source>
</evidence>
<gene>
    <name evidence="2" type="ORF">B0H16DRAFT_1548732</name>
</gene>
<name>A0AAD7IY00_9AGAR</name>
<keyword evidence="3" id="KW-1185">Reference proteome</keyword>
<accession>A0AAD7IY00</accession>
<protein>
    <submittedName>
        <fullName evidence="2">Uncharacterized protein</fullName>
    </submittedName>
</protein>
<organism evidence="2 3">
    <name type="scientific">Mycena metata</name>
    <dbReference type="NCBI Taxonomy" id="1033252"/>
    <lineage>
        <taxon>Eukaryota</taxon>
        <taxon>Fungi</taxon>
        <taxon>Dikarya</taxon>
        <taxon>Basidiomycota</taxon>
        <taxon>Agaricomycotina</taxon>
        <taxon>Agaricomycetes</taxon>
        <taxon>Agaricomycetidae</taxon>
        <taxon>Agaricales</taxon>
        <taxon>Marasmiineae</taxon>
        <taxon>Mycenaceae</taxon>
        <taxon>Mycena</taxon>
    </lineage>
</organism>
<evidence type="ECO:0000256" key="1">
    <source>
        <dbReference type="SAM" id="MobiDB-lite"/>
    </source>
</evidence>
<evidence type="ECO:0000313" key="3">
    <source>
        <dbReference type="Proteomes" id="UP001215598"/>
    </source>
</evidence>
<reference evidence="2" key="1">
    <citation type="submission" date="2023-03" db="EMBL/GenBank/DDBJ databases">
        <title>Massive genome expansion in bonnet fungi (Mycena s.s.) driven by repeated elements and novel gene families across ecological guilds.</title>
        <authorList>
            <consortium name="Lawrence Berkeley National Laboratory"/>
            <person name="Harder C.B."/>
            <person name="Miyauchi S."/>
            <person name="Viragh M."/>
            <person name="Kuo A."/>
            <person name="Thoen E."/>
            <person name="Andreopoulos B."/>
            <person name="Lu D."/>
            <person name="Skrede I."/>
            <person name="Drula E."/>
            <person name="Henrissat B."/>
            <person name="Morin E."/>
            <person name="Kohler A."/>
            <person name="Barry K."/>
            <person name="LaButti K."/>
            <person name="Morin E."/>
            <person name="Salamov A."/>
            <person name="Lipzen A."/>
            <person name="Mereny Z."/>
            <person name="Hegedus B."/>
            <person name="Baldrian P."/>
            <person name="Stursova M."/>
            <person name="Weitz H."/>
            <person name="Taylor A."/>
            <person name="Grigoriev I.V."/>
            <person name="Nagy L.G."/>
            <person name="Martin F."/>
            <person name="Kauserud H."/>
        </authorList>
    </citation>
    <scope>NUCLEOTIDE SEQUENCE</scope>
    <source>
        <strain evidence="2">CBHHK182m</strain>
    </source>
</reference>
<feature type="compositionally biased region" description="Basic and acidic residues" evidence="1">
    <location>
        <begin position="71"/>
        <end position="83"/>
    </location>
</feature>